<dbReference type="OrthoDB" id="7859249at2"/>
<accession>A0A0W7WI80</accession>
<sequence length="88" mass="9467">MSERLGDPAHHFFLTRSVARVMGLSLSEAMNRGQLAPATYADMVTGCRACPLVEACQHWLAARTDLSASAPPGCCNGETLQRLARALH</sequence>
<evidence type="ECO:0000259" key="1">
    <source>
        <dbReference type="Pfam" id="PF20056"/>
    </source>
</evidence>
<dbReference type="AlphaFoldDB" id="A0A0W7WI80"/>
<reference evidence="2 3" key="1">
    <citation type="submission" date="2015-12" db="EMBL/GenBank/DDBJ databases">
        <authorList>
            <person name="Shamseldin A."/>
            <person name="Moawad H."/>
            <person name="Abd El-Rahim W.M."/>
            <person name="Sadowsky M.J."/>
        </authorList>
    </citation>
    <scope>NUCLEOTIDE SEQUENCE [LARGE SCALE GENOMIC DNA]</scope>
    <source>
        <strain evidence="2 3">SJ5A-1</strain>
    </source>
</reference>
<evidence type="ECO:0000313" key="3">
    <source>
        <dbReference type="Proteomes" id="UP000054396"/>
    </source>
</evidence>
<feature type="domain" description="DUF6455" evidence="1">
    <location>
        <begin position="5"/>
        <end position="85"/>
    </location>
</feature>
<gene>
    <name evidence="2" type="ORF">AVJ23_14330</name>
</gene>
<dbReference type="RefSeq" id="WP_058862886.1">
    <property type="nucleotide sequence ID" value="NZ_LPXO01000008.1"/>
</dbReference>
<dbReference type="InterPro" id="IPR045601">
    <property type="entry name" value="DUF6455"/>
</dbReference>
<dbReference type="Proteomes" id="UP000054396">
    <property type="component" value="Unassembled WGS sequence"/>
</dbReference>
<comment type="caution">
    <text evidence="2">The sequence shown here is derived from an EMBL/GenBank/DDBJ whole genome shotgun (WGS) entry which is preliminary data.</text>
</comment>
<organism evidence="2 3">
    <name type="scientific">Pseudoponticoccus marisrubri</name>
    <dbReference type="NCBI Taxonomy" id="1685382"/>
    <lineage>
        <taxon>Bacteria</taxon>
        <taxon>Pseudomonadati</taxon>
        <taxon>Pseudomonadota</taxon>
        <taxon>Alphaproteobacteria</taxon>
        <taxon>Rhodobacterales</taxon>
        <taxon>Roseobacteraceae</taxon>
        <taxon>Pseudoponticoccus</taxon>
    </lineage>
</organism>
<dbReference type="STRING" id="1685382.AVJ23_14330"/>
<proteinExistence type="predicted"/>
<name>A0A0W7WI80_9RHOB</name>
<evidence type="ECO:0000313" key="2">
    <source>
        <dbReference type="EMBL" id="KUF10215.1"/>
    </source>
</evidence>
<keyword evidence="3" id="KW-1185">Reference proteome</keyword>
<protein>
    <recommendedName>
        <fullName evidence="1">DUF6455 domain-containing protein</fullName>
    </recommendedName>
</protein>
<dbReference type="Pfam" id="PF20056">
    <property type="entry name" value="DUF6455"/>
    <property type="match status" value="1"/>
</dbReference>
<dbReference type="EMBL" id="LPXO01000008">
    <property type="protein sequence ID" value="KUF10215.1"/>
    <property type="molecule type" value="Genomic_DNA"/>
</dbReference>